<name>A0A9X2XSA0_9BACT</name>
<feature type="transmembrane region" description="Helical" evidence="2">
    <location>
        <begin position="36"/>
        <end position="56"/>
    </location>
</feature>
<evidence type="ECO:0000256" key="1">
    <source>
        <dbReference type="SAM" id="MobiDB-lite"/>
    </source>
</evidence>
<evidence type="ECO:0000313" key="4">
    <source>
        <dbReference type="EMBL" id="MCU7548104.1"/>
    </source>
</evidence>
<dbReference type="PANTHER" id="PTHR33446:SF2">
    <property type="entry name" value="PROTEIN TONB"/>
    <property type="match status" value="1"/>
</dbReference>
<dbReference type="Pfam" id="PF03544">
    <property type="entry name" value="TonB_C"/>
    <property type="match status" value="1"/>
</dbReference>
<gene>
    <name evidence="4" type="ORF">OCK74_03210</name>
</gene>
<keyword evidence="2" id="KW-0472">Membrane</keyword>
<dbReference type="GO" id="GO:0098797">
    <property type="term" value="C:plasma membrane protein complex"/>
    <property type="evidence" value="ECO:0007669"/>
    <property type="project" value="TreeGrafter"/>
</dbReference>
<feature type="domain" description="TonB C-terminal" evidence="3">
    <location>
        <begin position="210"/>
        <end position="271"/>
    </location>
</feature>
<sequence length="274" mass="30458">MDATKILKADILDILFENRNKDYGAYNLRKTYNSRIITALAITGSLAAFLFIASFAKPIEKNDAKIDIRDVVIEEIKTDDKKPDPPPITPPKQEVPQVEHTKLTNIKIVEDDQVKKEDLPPDVTTLADTKIDVVNIKGTKDPGLATPPVIDDNKNVVEVPKAKENEPEIFDKVEIEAEFPGGLSAWSRYLQNKLNSNTPAENGAPNGSYTVVVQFIVDKQGNISDVKALTNHGYGMEEEAIRVIKRGPQWTPAIQNGRNVNAYRKQPITFIVAE</sequence>
<dbReference type="InterPro" id="IPR051045">
    <property type="entry name" value="TonB-dependent_transducer"/>
</dbReference>
<dbReference type="RefSeq" id="WP_279295548.1">
    <property type="nucleotide sequence ID" value="NZ_JAOTIF010000001.1"/>
</dbReference>
<evidence type="ECO:0000313" key="5">
    <source>
        <dbReference type="Proteomes" id="UP001155483"/>
    </source>
</evidence>
<dbReference type="SUPFAM" id="SSF74653">
    <property type="entry name" value="TolA/TonB C-terminal domain"/>
    <property type="match status" value="1"/>
</dbReference>
<dbReference type="Gene3D" id="3.30.1150.10">
    <property type="match status" value="1"/>
</dbReference>
<reference evidence="4" key="2">
    <citation type="submission" date="2023-04" db="EMBL/GenBank/DDBJ databases">
        <title>Paracnuella aquatica gen. nov., sp. nov., a member of the family Chitinophagaceae isolated from a hot spring.</title>
        <authorList>
            <person name="Wang C."/>
        </authorList>
    </citation>
    <scope>NUCLEOTIDE SEQUENCE</scope>
    <source>
        <strain evidence="4">LB-8</strain>
    </source>
</reference>
<evidence type="ECO:0000256" key="2">
    <source>
        <dbReference type="SAM" id="Phobius"/>
    </source>
</evidence>
<dbReference type="InterPro" id="IPR037682">
    <property type="entry name" value="TonB_C"/>
</dbReference>
<dbReference type="AlphaFoldDB" id="A0A9X2XSA0"/>
<dbReference type="Proteomes" id="UP001155483">
    <property type="component" value="Unassembled WGS sequence"/>
</dbReference>
<dbReference type="EMBL" id="JAOTIF010000001">
    <property type="protein sequence ID" value="MCU7548104.1"/>
    <property type="molecule type" value="Genomic_DNA"/>
</dbReference>
<evidence type="ECO:0000259" key="3">
    <source>
        <dbReference type="Pfam" id="PF03544"/>
    </source>
</evidence>
<dbReference type="GO" id="GO:0031992">
    <property type="term" value="F:energy transducer activity"/>
    <property type="evidence" value="ECO:0007669"/>
    <property type="project" value="TreeGrafter"/>
</dbReference>
<proteinExistence type="predicted"/>
<organism evidence="4 5">
    <name type="scientific">Paraflavisolibacter caeni</name>
    <dbReference type="NCBI Taxonomy" id="2982496"/>
    <lineage>
        <taxon>Bacteria</taxon>
        <taxon>Pseudomonadati</taxon>
        <taxon>Bacteroidota</taxon>
        <taxon>Chitinophagia</taxon>
        <taxon>Chitinophagales</taxon>
        <taxon>Chitinophagaceae</taxon>
        <taxon>Paraflavisolibacter</taxon>
    </lineage>
</organism>
<keyword evidence="5" id="KW-1185">Reference proteome</keyword>
<protein>
    <submittedName>
        <fullName evidence="4">Energy transducer TonB</fullName>
    </submittedName>
</protein>
<comment type="caution">
    <text evidence="4">The sequence shown here is derived from an EMBL/GenBank/DDBJ whole genome shotgun (WGS) entry which is preliminary data.</text>
</comment>
<feature type="region of interest" description="Disordered" evidence="1">
    <location>
        <begin position="77"/>
        <end position="97"/>
    </location>
</feature>
<keyword evidence="2" id="KW-0812">Transmembrane</keyword>
<keyword evidence="2" id="KW-1133">Transmembrane helix</keyword>
<reference evidence="4" key="1">
    <citation type="submission" date="2022-09" db="EMBL/GenBank/DDBJ databases">
        <authorList>
            <person name="Yuan C."/>
            <person name="Ke Z."/>
        </authorList>
    </citation>
    <scope>NUCLEOTIDE SEQUENCE</scope>
    <source>
        <strain evidence="4">LB-8</strain>
    </source>
</reference>
<dbReference type="PANTHER" id="PTHR33446">
    <property type="entry name" value="PROTEIN TONB-RELATED"/>
    <property type="match status" value="1"/>
</dbReference>
<accession>A0A9X2XSA0</accession>
<dbReference type="GO" id="GO:0055085">
    <property type="term" value="P:transmembrane transport"/>
    <property type="evidence" value="ECO:0007669"/>
    <property type="project" value="InterPro"/>
</dbReference>